<evidence type="ECO:0000313" key="2">
    <source>
        <dbReference type="EMBL" id="TWD84006.1"/>
    </source>
</evidence>
<sequence>MLRRSTAVAEADRNEAEQKRAAAAVQAGRLVVRGYTYAAISRAARVTPQTIAAWAARAPAESLAGLVEDAPHNEPLQFGVPAAERHPVPAKDADMMLELQLRILESPRDTSARSALNLLCAQLRRRGYSLQAMAEILDLSREAVRQKTEQVPDELLSHILPDASTMRQTPSPLLERPRAWLTAEEVARARELIPVAARHRAPTPPDSEVGRAFGELMNIYFAGEARGVTTYTMAQQLDLTPAAIKHRMARVRGTLPPSMRPLSTDGAPPTVLDRPGRLGDFSPETTPNPAEVASSPG</sequence>
<dbReference type="EMBL" id="VIVK01000001">
    <property type="protein sequence ID" value="TWD84006.1"/>
    <property type="molecule type" value="Genomic_DNA"/>
</dbReference>
<organism evidence="2 3">
    <name type="scientific">Kribbella amoyensis</name>
    <dbReference type="NCBI Taxonomy" id="996641"/>
    <lineage>
        <taxon>Bacteria</taxon>
        <taxon>Bacillati</taxon>
        <taxon>Actinomycetota</taxon>
        <taxon>Actinomycetes</taxon>
        <taxon>Propionibacteriales</taxon>
        <taxon>Kribbellaceae</taxon>
        <taxon>Kribbella</taxon>
    </lineage>
</organism>
<accession>A0A561BYM5</accession>
<comment type="caution">
    <text evidence="2">The sequence shown here is derived from an EMBL/GenBank/DDBJ whole genome shotgun (WGS) entry which is preliminary data.</text>
</comment>
<dbReference type="AlphaFoldDB" id="A0A561BYM5"/>
<dbReference type="Proteomes" id="UP000318380">
    <property type="component" value="Unassembled WGS sequence"/>
</dbReference>
<gene>
    <name evidence="2" type="ORF">FB561_5178</name>
</gene>
<proteinExistence type="predicted"/>
<evidence type="ECO:0000313" key="3">
    <source>
        <dbReference type="Proteomes" id="UP000318380"/>
    </source>
</evidence>
<keyword evidence="3" id="KW-1185">Reference proteome</keyword>
<name>A0A561BYM5_9ACTN</name>
<evidence type="ECO:0000256" key="1">
    <source>
        <dbReference type="SAM" id="MobiDB-lite"/>
    </source>
</evidence>
<reference evidence="2 3" key="1">
    <citation type="submission" date="2019-06" db="EMBL/GenBank/DDBJ databases">
        <title>Sequencing the genomes of 1000 actinobacteria strains.</title>
        <authorList>
            <person name="Klenk H.-P."/>
        </authorList>
    </citation>
    <scope>NUCLEOTIDE SEQUENCE [LARGE SCALE GENOMIC DNA]</scope>
    <source>
        <strain evidence="2 3">DSM 24683</strain>
    </source>
</reference>
<feature type="region of interest" description="Disordered" evidence="1">
    <location>
        <begin position="254"/>
        <end position="297"/>
    </location>
</feature>
<protein>
    <submittedName>
        <fullName evidence="2">Uncharacterized protein</fullName>
    </submittedName>
</protein>